<keyword evidence="3" id="KW-1185">Reference proteome</keyword>
<organism evidence="2 3">
    <name type="scientific">Paramecium octaurelia</name>
    <dbReference type="NCBI Taxonomy" id="43137"/>
    <lineage>
        <taxon>Eukaryota</taxon>
        <taxon>Sar</taxon>
        <taxon>Alveolata</taxon>
        <taxon>Ciliophora</taxon>
        <taxon>Intramacronucleata</taxon>
        <taxon>Oligohymenophorea</taxon>
        <taxon>Peniculida</taxon>
        <taxon>Parameciidae</taxon>
        <taxon>Paramecium</taxon>
    </lineage>
</organism>
<dbReference type="Proteomes" id="UP000683925">
    <property type="component" value="Unassembled WGS sequence"/>
</dbReference>
<dbReference type="EMBL" id="CAJJDP010000043">
    <property type="protein sequence ID" value="CAD8163555.1"/>
    <property type="molecule type" value="Genomic_DNA"/>
</dbReference>
<name>A0A8S1UFW3_PAROT</name>
<sequence length="118" mass="13628">MGNSAAKLNRKFEDWISKAHNFIFKASKDNDPQLVIEHNGQDHPVDQNIEQHQNEGDQKQEVQRIDDNLNENDNESMILTSSIKDESNSDKRKASYQLISEGESKRVCVDQDYITIHE</sequence>
<dbReference type="OrthoDB" id="10360042at2759"/>
<evidence type="ECO:0000313" key="3">
    <source>
        <dbReference type="Proteomes" id="UP000683925"/>
    </source>
</evidence>
<feature type="region of interest" description="Disordered" evidence="1">
    <location>
        <begin position="34"/>
        <end position="60"/>
    </location>
</feature>
<reference evidence="2" key="1">
    <citation type="submission" date="2021-01" db="EMBL/GenBank/DDBJ databases">
        <authorList>
            <consortium name="Genoscope - CEA"/>
            <person name="William W."/>
        </authorList>
    </citation>
    <scope>NUCLEOTIDE SEQUENCE</scope>
</reference>
<dbReference type="OMA" id="WISKAHN"/>
<accession>A0A8S1UFW3</accession>
<comment type="caution">
    <text evidence="2">The sequence shown here is derived from an EMBL/GenBank/DDBJ whole genome shotgun (WGS) entry which is preliminary data.</text>
</comment>
<dbReference type="AlphaFoldDB" id="A0A8S1UFW3"/>
<gene>
    <name evidence="2" type="ORF">POCTA_138.1.T0430223</name>
</gene>
<protein>
    <submittedName>
        <fullName evidence="2">Uncharacterized protein</fullName>
    </submittedName>
</protein>
<evidence type="ECO:0000313" key="2">
    <source>
        <dbReference type="EMBL" id="CAD8163555.1"/>
    </source>
</evidence>
<evidence type="ECO:0000256" key="1">
    <source>
        <dbReference type="SAM" id="MobiDB-lite"/>
    </source>
</evidence>
<proteinExistence type="predicted"/>